<dbReference type="InterPro" id="IPR025304">
    <property type="entry name" value="ALIX_V_dom"/>
</dbReference>
<dbReference type="GO" id="GO:0005768">
    <property type="term" value="C:endosome"/>
    <property type="evidence" value="ECO:0007669"/>
    <property type="project" value="TreeGrafter"/>
</dbReference>
<protein>
    <recommendedName>
        <fullName evidence="2">BRO1 domain-containing protein</fullName>
    </recommendedName>
</protein>
<dbReference type="AlphaFoldDB" id="A0AAV2B4P9"/>
<feature type="compositionally biased region" description="Low complexity" evidence="1">
    <location>
        <begin position="823"/>
        <end position="860"/>
    </location>
</feature>
<feature type="region of interest" description="Disordered" evidence="1">
    <location>
        <begin position="805"/>
        <end position="860"/>
    </location>
</feature>
<dbReference type="GO" id="GO:0000281">
    <property type="term" value="P:mitotic cytokinesis"/>
    <property type="evidence" value="ECO:0007669"/>
    <property type="project" value="TreeGrafter"/>
</dbReference>
<dbReference type="PANTHER" id="PTHR23030">
    <property type="entry name" value="PCD6 INTERACTING PROTEIN-RELATED"/>
    <property type="match status" value="1"/>
</dbReference>
<dbReference type="FunFam" id="1.25.40.280:FF:000001">
    <property type="entry name" value="programmed cell death 6-interacting protein-like isoform X1"/>
    <property type="match status" value="1"/>
</dbReference>
<dbReference type="PANTHER" id="PTHR23030:SF39">
    <property type="entry name" value="PROGRAMMED CELL DEATH 6-INTERACTING PROTEIN"/>
    <property type="match status" value="1"/>
</dbReference>
<dbReference type="PROSITE" id="PS51180">
    <property type="entry name" value="BRO1"/>
    <property type="match status" value="1"/>
</dbReference>
<sequence>MANFIAIPLKKTSEIDLVKPLKNVFSSFCVAADQPMNYDEALNELNKLRMNSTWRTLDKHENSLDVMTRYYDQLNFLDAKCPAVEFNIPFKWKDAFDKGSFFMGSASLTLQTLGYEKICILFNIGAMQSQVACSHISDTKNDDGLKLAAKYFQLASGTFQHLKTLACPPVVDEPTPDLRPDTISALQALMLAQAQESFFFKATADNMKDAVVAKVASRAEELYSDAVKLMQKESVVQLWERDWVSIAAGKQAGFLALTEYYQSLVCKSKKEVGEEIARLQKAIDAMKSAEAKGILTSDFKDYLPRMTHNYDEVKKDNDFIYHARIPDAKSLPPIGKAALAKPLLPGDKLNPNSEDMFSALLPIAVQQAVSAFDLRKMEIVNREKERMQSETQMLNGILASLNLPAALEDTSGNALPQSLKEKAQAVKDKGGMEVIQQLLNELPSLHQRNDEILAECERMLKDEEDSDTELRSKFGSQWVRTPSAKLNAPLKNNLAKYTQMVSTAHSADGIVKEKYAKHKDKIALLCLPEDQLTADLPAGSPVASCPSVDRLKSLMRDVESLKSEREMLMSELESPAVDMKAKFLSALSSDGNVNEQALSVETLGQVYGPLQKRIQDNISKQEQTVKEIQVAHNEFSKEKNNSSSANKREALLCELAAAHDAYIELLGNLQEGSQFYNNLTEILVNFQNKINDFCFARKTEKEEVVKDLQKEIVSVATQPSPLAPPAHHNSNQKPVRPPPPKVGDSATAPPPHNWNYPMTSTDSHHQQQQQQHQQQPQQQTAYPPYPAYAYPYPPVPNPYNPYGQIVMPPFPPAPGYQGQQPMQPTYPGGYSYPQQQQQQQQQPPTQNYPYPQQQYRPWQQ</sequence>
<dbReference type="InterPro" id="IPR038499">
    <property type="entry name" value="BRO1_sf"/>
</dbReference>
<dbReference type="Gene3D" id="1.20.120.560">
    <property type="entry name" value="alix/aip1 in complex with the ypdl late domain"/>
    <property type="match status" value="1"/>
</dbReference>
<dbReference type="InterPro" id="IPR004328">
    <property type="entry name" value="BRO1_dom"/>
</dbReference>
<dbReference type="Gene3D" id="1.20.140.50">
    <property type="entry name" value="alix/aip1 like domains"/>
    <property type="match status" value="1"/>
</dbReference>
<organism evidence="3 4">
    <name type="scientific">Larinioides sclopetarius</name>
    <dbReference type="NCBI Taxonomy" id="280406"/>
    <lineage>
        <taxon>Eukaryota</taxon>
        <taxon>Metazoa</taxon>
        <taxon>Ecdysozoa</taxon>
        <taxon>Arthropoda</taxon>
        <taxon>Chelicerata</taxon>
        <taxon>Arachnida</taxon>
        <taxon>Araneae</taxon>
        <taxon>Araneomorphae</taxon>
        <taxon>Entelegynae</taxon>
        <taxon>Araneoidea</taxon>
        <taxon>Araneidae</taxon>
        <taxon>Larinioides</taxon>
    </lineage>
</organism>
<comment type="caution">
    <text evidence="3">The sequence shown here is derived from an EMBL/GenBank/DDBJ whole genome shotgun (WGS) entry which is preliminary data.</text>
</comment>
<accession>A0AAV2B4P9</accession>
<feature type="domain" description="BRO1" evidence="2">
    <location>
        <begin position="3"/>
        <end position="394"/>
    </location>
</feature>
<evidence type="ECO:0000313" key="4">
    <source>
        <dbReference type="Proteomes" id="UP001497382"/>
    </source>
</evidence>
<evidence type="ECO:0000256" key="1">
    <source>
        <dbReference type="SAM" id="MobiDB-lite"/>
    </source>
</evidence>
<reference evidence="3 4" key="1">
    <citation type="submission" date="2024-04" db="EMBL/GenBank/DDBJ databases">
        <authorList>
            <person name="Rising A."/>
            <person name="Reimegard J."/>
            <person name="Sonavane S."/>
            <person name="Akerstrom W."/>
            <person name="Nylinder S."/>
            <person name="Hedman E."/>
            <person name="Kallberg Y."/>
        </authorList>
    </citation>
    <scope>NUCLEOTIDE SEQUENCE [LARGE SCALE GENOMIC DNA]</scope>
</reference>
<evidence type="ECO:0000259" key="2">
    <source>
        <dbReference type="PROSITE" id="PS51180"/>
    </source>
</evidence>
<feature type="region of interest" description="Disordered" evidence="1">
    <location>
        <begin position="718"/>
        <end position="789"/>
    </location>
</feature>
<dbReference type="Pfam" id="PF13949">
    <property type="entry name" value="ALIX_LYPXL_bnd"/>
    <property type="match status" value="1"/>
</dbReference>
<evidence type="ECO:0000313" key="3">
    <source>
        <dbReference type="EMBL" id="CAL1290885.1"/>
    </source>
</evidence>
<dbReference type="Proteomes" id="UP001497382">
    <property type="component" value="Unassembled WGS sequence"/>
</dbReference>
<dbReference type="SMART" id="SM01041">
    <property type="entry name" value="BRO1"/>
    <property type="match status" value="1"/>
</dbReference>
<dbReference type="Pfam" id="PF03097">
    <property type="entry name" value="BRO1"/>
    <property type="match status" value="1"/>
</dbReference>
<name>A0AAV2B4P9_9ARAC</name>
<proteinExistence type="predicted"/>
<dbReference type="CDD" id="cd09240">
    <property type="entry name" value="BRO1_Alix"/>
    <property type="match status" value="1"/>
</dbReference>
<gene>
    <name evidence="3" type="ORF">LARSCL_LOCUS16754</name>
</gene>
<dbReference type="Gene3D" id="1.25.40.280">
    <property type="entry name" value="alix/aip1 like domains"/>
    <property type="match status" value="1"/>
</dbReference>
<dbReference type="EMBL" id="CAXIEN010000271">
    <property type="protein sequence ID" value="CAL1290885.1"/>
    <property type="molecule type" value="Genomic_DNA"/>
</dbReference>
<keyword evidence="4" id="KW-1185">Reference proteome</keyword>
<feature type="compositionally biased region" description="Low complexity" evidence="1">
    <location>
        <begin position="766"/>
        <end position="782"/>
    </location>
</feature>